<dbReference type="EMBL" id="GGEC01085242">
    <property type="protein sequence ID" value="MBX65726.1"/>
    <property type="molecule type" value="Transcribed_RNA"/>
</dbReference>
<organism evidence="1">
    <name type="scientific">Rhizophora mucronata</name>
    <name type="common">Asiatic mangrove</name>
    <dbReference type="NCBI Taxonomy" id="61149"/>
    <lineage>
        <taxon>Eukaryota</taxon>
        <taxon>Viridiplantae</taxon>
        <taxon>Streptophyta</taxon>
        <taxon>Embryophyta</taxon>
        <taxon>Tracheophyta</taxon>
        <taxon>Spermatophyta</taxon>
        <taxon>Magnoliopsida</taxon>
        <taxon>eudicotyledons</taxon>
        <taxon>Gunneridae</taxon>
        <taxon>Pentapetalae</taxon>
        <taxon>rosids</taxon>
        <taxon>fabids</taxon>
        <taxon>Malpighiales</taxon>
        <taxon>Rhizophoraceae</taxon>
        <taxon>Rhizophora</taxon>
    </lineage>
</organism>
<accession>A0A2P2QFK9</accession>
<evidence type="ECO:0000313" key="1">
    <source>
        <dbReference type="EMBL" id="MBX65726.1"/>
    </source>
</evidence>
<protein>
    <submittedName>
        <fullName evidence="1">Uncharacterized protein</fullName>
    </submittedName>
</protein>
<dbReference type="AlphaFoldDB" id="A0A2P2QFK9"/>
<proteinExistence type="predicted"/>
<sequence>MGLTGVAFTNQGPYSLPVSLLVCLLVSLGNWI</sequence>
<name>A0A2P2QFK9_RHIMU</name>
<reference evidence="1" key="1">
    <citation type="submission" date="2018-02" db="EMBL/GenBank/DDBJ databases">
        <title>Rhizophora mucronata_Transcriptome.</title>
        <authorList>
            <person name="Meera S.P."/>
            <person name="Sreeshan A."/>
            <person name="Augustine A."/>
        </authorList>
    </citation>
    <scope>NUCLEOTIDE SEQUENCE</scope>
    <source>
        <tissue evidence="1">Leaf</tissue>
    </source>
</reference>